<name>A0A1X1A333_PSEPU</name>
<dbReference type="GO" id="GO:0009279">
    <property type="term" value="C:cell outer membrane"/>
    <property type="evidence" value="ECO:0007669"/>
    <property type="project" value="UniProtKB-SubCell"/>
</dbReference>
<evidence type="ECO:0000313" key="15">
    <source>
        <dbReference type="Proteomes" id="UP000193675"/>
    </source>
</evidence>
<evidence type="ECO:0000313" key="14">
    <source>
        <dbReference type="EMBL" id="ORL66291.1"/>
    </source>
</evidence>
<dbReference type="InterPro" id="IPR037224">
    <property type="entry name" value="PapC_N_sf"/>
</dbReference>
<dbReference type="GO" id="GO:0015473">
    <property type="term" value="F:fimbrial usher porin activity"/>
    <property type="evidence" value="ECO:0007669"/>
    <property type="project" value="InterPro"/>
</dbReference>
<dbReference type="GO" id="GO:0009297">
    <property type="term" value="P:pilus assembly"/>
    <property type="evidence" value="ECO:0007669"/>
    <property type="project" value="InterPro"/>
</dbReference>
<dbReference type="Gene3D" id="3.10.20.410">
    <property type="match status" value="1"/>
</dbReference>
<sequence>MTSAHGARGRSRLPRFCLLIIGMRGCTALAAPSEQPTVEFQSSFLHQAGLSGATATAALNALANEHALGPGRYLAELQVNSTLVGQRELDFSLAAGHNRLQPCLSPALLGELGLRLDALPDPALLEQACLDLPTVVPGARVDFDSAALRVAVSIPHIALRREITGYVDPARWDSGISAAFANYQVSTQQRDSRTQGSTNHYDLYLNSGLNLGDWRLRSSQAWRQDSDGERSWTRAYTYAQSDLPGTLGTFTLGETFTGSEVFRGVPILGARIASDLDMLPNIMRSYAPIISGVAQTRAKLEVLQNGYPIYSTYVSPGPYAIDDLSVGGTGELEVVLTEEDGQVRRFTQPYANIDNLLRPGVWRYSAALGRYNPAGDLDTPTLWQGTLAYGTPWHTTLYGGLMVSEGYLAHAVGVARDLGSLGALAFDVTHANSQFDSASDVQGQSFALKYSKTFGTGTDLRFAGYRYSTEGYRDFDEWVSQRSHDSRFTGSRRSRLDTTILQRLGTRSSFNLTFSQQDYWQRADVERQFRLSFNTSHNKVSYGLHASQSLRTARRGSDRQVGLSISLPLDFGHSSTLYFDTQHSALGNRQRVSMNGSGNDYRLSYNTSVSRDERQRQTLGLNLGYQTTSASLGAGVSVGPDYRSLSLNASGSLLVHADGVEFGPSLGETIGLVEVPNTPGVGVQSASSVRTNARGFALVPSLSPYKRNQLVLQTDQLGPEIEIDNGSAQVVPRRGAVVKQRFEVRKVNRLVLTLHTPQGQPVPFGAQVSDSAGTSLGVVGQAGMVLLSTTQPSQQVSVRWSEAADAQCQLELDVAQMPQEQGYRMQTLTCG</sequence>
<protein>
    <submittedName>
        <fullName evidence="14">Ferrous iron transporter B</fullName>
    </submittedName>
</protein>
<evidence type="ECO:0000256" key="9">
    <source>
        <dbReference type="ARBA" id="ARBA00023237"/>
    </source>
</evidence>
<dbReference type="PANTHER" id="PTHR30451">
    <property type="entry name" value="OUTER MEMBRANE USHER PROTEIN"/>
    <property type="match status" value="1"/>
</dbReference>
<dbReference type="InterPro" id="IPR042186">
    <property type="entry name" value="FimD_plug_dom"/>
</dbReference>
<evidence type="ECO:0000259" key="12">
    <source>
        <dbReference type="Pfam" id="PF13953"/>
    </source>
</evidence>
<dbReference type="InterPro" id="IPR000015">
    <property type="entry name" value="Fimb_usher"/>
</dbReference>
<reference evidence="14 15" key="1">
    <citation type="submission" date="2017-04" db="EMBL/GenBank/DDBJ databases">
        <title>Presence of VIM-2 positive Pseudomonas species in chickens and their surrounding environment.</title>
        <authorList>
            <person name="Zhang R."/>
        </authorList>
    </citation>
    <scope>NUCLEOTIDE SEQUENCE [LARGE SCALE GENOMIC DNA]</scope>
    <source>
        <strain evidence="14 15">DZ-C18</strain>
    </source>
</reference>
<dbReference type="RefSeq" id="WP_084855005.1">
    <property type="nucleotide sequence ID" value="NZ_NBWC01000007.1"/>
</dbReference>
<proteinExistence type="inferred from homology"/>
<dbReference type="OrthoDB" id="6554712at2"/>
<accession>A0A1X1A333</accession>
<evidence type="ECO:0000256" key="11">
    <source>
        <dbReference type="SAM" id="SignalP"/>
    </source>
</evidence>
<evidence type="ECO:0000256" key="7">
    <source>
        <dbReference type="ARBA" id="ARBA00022729"/>
    </source>
</evidence>
<keyword evidence="9 10" id="KW-0998">Cell outer membrane</keyword>
<comment type="similarity">
    <text evidence="2 10">Belongs to the fimbrial export usher family.</text>
</comment>
<feature type="chain" id="PRO_5012304037" evidence="11">
    <location>
        <begin position="31"/>
        <end position="831"/>
    </location>
</feature>
<evidence type="ECO:0000256" key="8">
    <source>
        <dbReference type="ARBA" id="ARBA00023136"/>
    </source>
</evidence>
<dbReference type="Gene3D" id="2.60.40.2070">
    <property type="match status" value="1"/>
</dbReference>
<evidence type="ECO:0000256" key="5">
    <source>
        <dbReference type="ARBA" id="ARBA00022558"/>
    </source>
</evidence>
<dbReference type="PANTHER" id="PTHR30451:SF21">
    <property type="entry name" value="FIMBRIAL USHER DOMAIN-CONTAINING PROTEIN YDET-RELATED"/>
    <property type="match status" value="1"/>
</dbReference>
<organism evidence="14 15">
    <name type="scientific">Pseudomonas putida</name>
    <name type="common">Arthrobacter siderocapsulatus</name>
    <dbReference type="NCBI Taxonomy" id="303"/>
    <lineage>
        <taxon>Bacteria</taxon>
        <taxon>Pseudomonadati</taxon>
        <taxon>Pseudomonadota</taxon>
        <taxon>Gammaproteobacteria</taxon>
        <taxon>Pseudomonadales</taxon>
        <taxon>Pseudomonadaceae</taxon>
        <taxon>Pseudomonas</taxon>
    </lineage>
</organism>
<evidence type="ECO:0000256" key="1">
    <source>
        <dbReference type="ARBA" id="ARBA00004571"/>
    </source>
</evidence>
<dbReference type="SUPFAM" id="SSF141729">
    <property type="entry name" value="FimD N-terminal domain-like"/>
    <property type="match status" value="1"/>
</dbReference>
<feature type="signal peptide" evidence="11">
    <location>
        <begin position="1"/>
        <end position="30"/>
    </location>
</feature>
<comment type="subcellular location">
    <subcellularLocation>
        <location evidence="1 10">Cell outer membrane</location>
        <topology evidence="1 10">Multi-pass membrane protein</topology>
    </subcellularLocation>
</comment>
<dbReference type="Gene3D" id="2.60.40.3110">
    <property type="match status" value="1"/>
</dbReference>
<comment type="caution">
    <text evidence="14">The sequence shown here is derived from an EMBL/GenBank/DDBJ whole genome shotgun (WGS) entry which is preliminary data.</text>
</comment>
<dbReference type="InterPro" id="IPR018030">
    <property type="entry name" value="Fimbrial_membr_usher_CS"/>
</dbReference>
<dbReference type="Pfam" id="PF00577">
    <property type="entry name" value="Usher"/>
    <property type="match status" value="1"/>
</dbReference>
<dbReference type="Pfam" id="PF13954">
    <property type="entry name" value="PapC_N"/>
    <property type="match status" value="1"/>
</dbReference>
<evidence type="ECO:0000256" key="2">
    <source>
        <dbReference type="ARBA" id="ARBA00008064"/>
    </source>
</evidence>
<dbReference type="AlphaFoldDB" id="A0A1X1A333"/>
<dbReference type="Proteomes" id="UP000193675">
    <property type="component" value="Unassembled WGS sequence"/>
</dbReference>
<feature type="domain" description="PapC N-terminal" evidence="13">
    <location>
        <begin position="39"/>
        <end position="186"/>
    </location>
</feature>
<evidence type="ECO:0000256" key="10">
    <source>
        <dbReference type="RuleBase" id="RU003884"/>
    </source>
</evidence>
<dbReference type="InterPro" id="IPR025949">
    <property type="entry name" value="PapC-like_C"/>
</dbReference>
<dbReference type="PROSITE" id="PS01151">
    <property type="entry name" value="FIMBRIAL_USHER"/>
    <property type="match status" value="1"/>
</dbReference>
<keyword evidence="6 10" id="KW-0812">Transmembrane</keyword>
<evidence type="ECO:0000256" key="4">
    <source>
        <dbReference type="ARBA" id="ARBA00022452"/>
    </source>
</evidence>
<dbReference type="EMBL" id="NBWC01000007">
    <property type="protein sequence ID" value="ORL66291.1"/>
    <property type="molecule type" value="Genomic_DNA"/>
</dbReference>
<dbReference type="Pfam" id="PF13953">
    <property type="entry name" value="PapC_C"/>
    <property type="match status" value="1"/>
</dbReference>
<evidence type="ECO:0000259" key="13">
    <source>
        <dbReference type="Pfam" id="PF13954"/>
    </source>
</evidence>
<gene>
    <name evidence="14" type="ORF">B7H17_05975</name>
</gene>
<evidence type="ECO:0000256" key="6">
    <source>
        <dbReference type="ARBA" id="ARBA00022692"/>
    </source>
</evidence>
<feature type="domain" description="PapC-like C-terminal" evidence="12">
    <location>
        <begin position="752"/>
        <end position="814"/>
    </location>
</feature>
<keyword evidence="3 10" id="KW-0813">Transport</keyword>
<keyword evidence="8 10" id="KW-0472">Membrane</keyword>
<dbReference type="InterPro" id="IPR025885">
    <property type="entry name" value="PapC_N"/>
</dbReference>
<keyword evidence="4" id="KW-1134">Transmembrane beta strand</keyword>
<dbReference type="Gene3D" id="2.60.40.2610">
    <property type="entry name" value="Outer membrane usher protein FimD, plug domain"/>
    <property type="match status" value="1"/>
</dbReference>
<dbReference type="InterPro" id="IPR043142">
    <property type="entry name" value="PapC-like_C_sf"/>
</dbReference>
<keyword evidence="7 11" id="KW-0732">Signal</keyword>
<keyword evidence="5 10" id="KW-1029">Fimbrium biogenesis</keyword>
<evidence type="ECO:0000256" key="3">
    <source>
        <dbReference type="ARBA" id="ARBA00022448"/>
    </source>
</evidence>